<feature type="transmembrane region" description="Helical" evidence="1">
    <location>
        <begin position="749"/>
        <end position="771"/>
    </location>
</feature>
<feature type="transmembrane region" description="Helical" evidence="1">
    <location>
        <begin position="687"/>
        <end position="711"/>
    </location>
</feature>
<feature type="transmembrane region" description="Helical" evidence="1">
    <location>
        <begin position="564"/>
        <end position="582"/>
    </location>
</feature>
<feature type="transmembrane region" description="Helical" evidence="1">
    <location>
        <begin position="397"/>
        <end position="416"/>
    </location>
</feature>
<protein>
    <submittedName>
        <fullName evidence="2">Uncharacterized protein</fullName>
    </submittedName>
</protein>
<reference evidence="2" key="2">
    <citation type="submission" date="2021-04" db="EMBL/GenBank/DDBJ databases">
        <authorList>
            <person name="Gilroy R."/>
        </authorList>
    </citation>
    <scope>NUCLEOTIDE SEQUENCE</scope>
    <source>
        <strain evidence="2">ChiHecec2B26-7398</strain>
    </source>
</reference>
<dbReference type="AlphaFoldDB" id="A0A9D1XZL3"/>
<name>A0A9D1XZL3_9FIRM</name>
<gene>
    <name evidence="2" type="ORF">H9846_03415</name>
</gene>
<dbReference type="EMBL" id="DXEI01000054">
    <property type="protein sequence ID" value="HIX94488.1"/>
    <property type="molecule type" value="Genomic_DNA"/>
</dbReference>
<feature type="transmembrane region" description="Helical" evidence="1">
    <location>
        <begin position="657"/>
        <end position="675"/>
    </location>
</feature>
<feature type="transmembrane region" description="Helical" evidence="1">
    <location>
        <begin position="254"/>
        <end position="275"/>
    </location>
</feature>
<feature type="transmembrane region" description="Helical" evidence="1">
    <location>
        <begin position="33"/>
        <end position="51"/>
    </location>
</feature>
<comment type="caution">
    <text evidence="2">The sequence shown here is derived from an EMBL/GenBank/DDBJ whole genome shotgun (WGS) entry which is preliminary data.</text>
</comment>
<feature type="transmembrane region" description="Helical" evidence="1">
    <location>
        <begin position="92"/>
        <end position="114"/>
    </location>
</feature>
<organism evidence="2 3">
    <name type="scientific">Candidatus Gemmiger excrementipullorum</name>
    <dbReference type="NCBI Taxonomy" id="2838610"/>
    <lineage>
        <taxon>Bacteria</taxon>
        <taxon>Bacillati</taxon>
        <taxon>Bacillota</taxon>
        <taxon>Clostridia</taxon>
        <taxon>Eubacteriales</taxon>
        <taxon>Gemmiger</taxon>
    </lineage>
</organism>
<feature type="transmembrane region" description="Helical" evidence="1">
    <location>
        <begin position="295"/>
        <end position="314"/>
    </location>
</feature>
<feature type="transmembrane region" description="Helical" evidence="1">
    <location>
        <begin position="63"/>
        <end position="86"/>
    </location>
</feature>
<reference evidence="2" key="1">
    <citation type="journal article" date="2021" name="PeerJ">
        <title>Extensive microbial diversity within the chicken gut microbiome revealed by metagenomics and culture.</title>
        <authorList>
            <person name="Gilroy R."/>
            <person name="Ravi A."/>
            <person name="Getino M."/>
            <person name="Pursley I."/>
            <person name="Horton D.L."/>
            <person name="Alikhan N.F."/>
            <person name="Baker D."/>
            <person name="Gharbi K."/>
            <person name="Hall N."/>
            <person name="Watson M."/>
            <person name="Adriaenssens E.M."/>
            <person name="Foster-Nyarko E."/>
            <person name="Jarju S."/>
            <person name="Secka A."/>
            <person name="Antonio M."/>
            <person name="Oren A."/>
            <person name="Chaudhuri R.R."/>
            <person name="La Ragione R."/>
            <person name="Hildebrand F."/>
            <person name="Pallen M.J."/>
        </authorList>
    </citation>
    <scope>NUCLEOTIDE SEQUENCE</scope>
    <source>
        <strain evidence="2">ChiHecec2B26-7398</strain>
    </source>
</reference>
<feature type="transmembrane region" description="Helical" evidence="1">
    <location>
        <begin position="422"/>
        <end position="444"/>
    </location>
</feature>
<proteinExistence type="predicted"/>
<keyword evidence="1" id="KW-0472">Membrane</keyword>
<feature type="transmembrane region" description="Helical" evidence="1">
    <location>
        <begin position="717"/>
        <end position="737"/>
    </location>
</feature>
<evidence type="ECO:0000313" key="2">
    <source>
        <dbReference type="EMBL" id="HIX94488.1"/>
    </source>
</evidence>
<keyword evidence="1" id="KW-0812">Transmembrane</keyword>
<evidence type="ECO:0000313" key="3">
    <source>
        <dbReference type="Proteomes" id="UP000886751"/>
    </source>
</evidence>
<accession>A0A9D1XZL3</accession>
<feature type="transmembrane region" description="Helical" evidence="1">
    <location>
        <begin position="513"/>
        <end position="529"/>
    </location>
</feature>
<dbReference type="Proteomes" id="UP000886751">
    <property type="component" value="Unassembled WGS sequence"/>
</dbReference>
<feature type="transmembrane region" description="Helical" evidence="1">
    <location>
        <begin position="535"/>
        <end position="552"/>
    </location>
</feature>
<feature type="transmembrane region" description="Helical" evidence="1">
    <location>
        <begin position="481"/>
        <end position="501"/>
    </location>
</feature>
<evidence type="ECO:0000256" key="1">
    <source>
        <dbReference type="SAM" id="Phobius"/>
    </source>
</evidence>
<sequence>MIVAALALTALLAFASGMAPAWLARRAASRRDAAWAAGLWAGVWLFCLCAYHRPGLAVGFDGFRLLAIAALCGWAGFCTAGLRAFGRRGLRFVLPLLLAVAAGAELFVGNVAYFNTHSYQPFQLMDYLDPNVNVERGNGTWSLEEGRAYLRFLNIDRPIYNLQLDNLTNDDTDPLHADSTFTFDIEGTDEANGALIRFGTWQVGTQAPRSQVISLDLTGNVGMLTLKANGYSSAYAQYPVAFTITGITANAPRALALSPLRFGCILLALLAGYALRPGGGLWRRRWLAGSLCDRMAALVLGGVLAAFVVVVPFWQPGNTGLATESYNTAYWDGESTVSFVYQQYGALAHSLLNGRLDLEEDPPEALLALENPYDAAARDAANIQGGRWDHALYNGRYYVYFGIVPCLLFQLPFEAITGIQNLAYAPCMVVLGLVYLLSCFGILGQVVRRWFPTASSAAYLLCVAALALGSQLYTLLVRPYIYEYAILCGASLLMLGLWLWLAAAATPVQRGGMLALRLAAGSLCVALVAGCRPQMELFALLALPIFWHRYGTRRRLFSRAGVRDAAAFLLPVVLVAAGLMWYNAARFGSPFDFGANYNLTGNDMTQRGFNVVRIGPAVFTSLFDLPRLQSVFPFLQEVDVQTNAVIRTISERFCGGMLAATPFTWALALPAVPLARRSLHRRRAVAAVVYGSLAGMAVITVVDCQMAGVLYRYLMDYSPVLLLGAALCWLLAETGLARRAQSGEALTAALLPVLRAGLTAALAWGVFYRFATLFAMEPWLRGMNPSLYYTTSRLVQFWM</sequence>
<keyword evidence="1" id="KW-1133">Transmembrane helix</keyword>
<feature type="transmembrane region" description="Helical" evidence="1">
    <location>
        <begin position="456"/>
        <end position="475"/>
    </location>
</feature>